<dbReference type="InterPro" id="IPR009057">
    <property type="entry name" value="Homeodomain-like_sf"/>
</dbReference>
<dbReference type="InterPro" id="IPR011051">
    <property type="entry name" value="RmlC_Cupin_sf"/>
</dbReference>
<dbReference type="InterPro" id="IPR018060">
    <property type="entry name" value="HTH_AraC"/>
</dbReference>
<evidence type="ECO:0000313" key="2">
    <source>
        <dbReference type="Proteomes" id="UP000031829"/>
    </source>
</evidence>
<dbReference type="EMBL" id="CP009920">
    <property type="protein sequence ID" value="AJI20952.1"/>
    <property type="molecule type" value="Genomic_DNA"/>
</dbReference>
<dbReference type="GeneID" id="93642577"/>
<proteinExistence type="predicted"/>
<accession>A0A0B6AIU3</accession>
<dbReference type="PANTHER" id="PTHR43280:SF26">
    <property type="entry name" value="ARAC-FAMILY TRANSCRIPTIONAL REGULATOR"/>
    <property type="match status" value="1"/>
</dbReference>
<dbReference type="SUPFAM" id="SSF51182">
    <property type="entry name" value="RmlC-like cupins"/>
    <property type="match status" value="1"/>
</dbReference>
<dbReference type="RefSeq" id="WP_013083035.1">
    <property type="nucleotide sequence ID" value="NZ_BCVB01000004.1"/>
</dbReference>
<dbReference type="PROSITE" id="PS01124">
    <property type="entry name" value="HTH_ARAC_FAMILY_2"/>
    <property type="match status" value="1"/>
</dbReference>
<dbReference type="AlphaFoldDB" id="A0A0B6AIU3"/>
<dbReference type="PANTHER" id="PTHR43280">
    <property type="entry name" value="ARAC-FAMILY TRANSCRIPTIONAL REGULATOR"/>
    <property type="match status" value="1"/>
</dbReference>
<name>A0A0B6AIU3_PRIM2</name>
<dbReference type="Gene3D" id="1.10.10.60">
    <property type="entry name" value="Homeodomain-like"/>
    <property type="match status" value="2"/>
</dbReference>
<dbReference type="SUPFAM" id="SSF46689">
    <property type="entry name" value="Homeodomain-like"/>
    <property type="match status" value="2"/>
</dbReference>
<dbReference type="Gene3D" id="2.60.120.10">
    <property type="entry name" value="Jelly Rolls"/>
    <property type="match status" value="1"/>
</dbReference>
<dbReference type="PRINTS" id="PR00032">
    <property type="entry name" value="HTHARAC"/>
</dbReference>
<dbReference type="SMART" id="SM00342">
    <property type="entry name" value="HTH_ARAC"/>
    <property type="match status" value="1"/>
</dbReference>
<gene>
    <name evidence="1" type="ORF">BG04_4582</name>
</gene>
<evidence type="ECO:0000313" key="1">
    <source>
        <dbReference type="EMBL" id="AJI20952.1"/>
    </source>
</evidence>
<dbReference type="GO" id="GO:0043565">
    <property type="term" value="F:sequence-specific DNA binding"/>
    <property type="evidence" value="ECO:0007669"/>
    <property type="project" value="InterPro"/>
</dbReference>
<protein>
    <submittedName>
        <fullName evidence="1">Helix-turn-helix domain protein</fullName>
    </submittedName>
</protein>
<dbReference type="Proteomes" id="UP000031829">
    <property type="component" value="Chromosome"/>
</dbReference>
<organism evidence="1 2">
    <name type="scientific">Priestia megaterium (strain ATCC 14581 / DSM 32 / CCUG 1817 / JCM 2506 / NBRC 15308 / NCIMB 9376 / NCTC 10342 / NRRL B-14308 / VKM B-512 / Ford 19)</name>
    <name type="common">Bacillus megaterium</name>
    <dbReference type="NCBI Taxonomy" id="1348623"/>
    <lineage>
        <taxon>Bacteria</taxon>
        <taxon>Bacillati</taxon>
        <taxon>Bacillota</taxon>
        <taxon>Bacilli</taxon>
        <taxon>Bacillales</taxon>
        <taxon>Bacillaceae</taxon>
        <taxon>Priestia</taxon>
    </lineage>
</organism>
<reference evidence="1 2" key="1">
    <citation type="journal article" date="2015" name="Genome Announc.">
        <title>Complete genome sequences for 35 biothreat assay-relevant bacillus species.</title>
        <authorList>
            <person name="Johnson S.L."/>
            <person name="Daligault H.E."/>
            <person name="Davenport K.W."/>
            <person name="Jaissle J."/>
            <person name="Frey K.G."/>
            <person name="Ladner J.T."/>
            <person name="Broomall S.M."/>
            <person name="Bishop-Lilly K.A."/>
            <person name="Bruce D.C."/>
            <person name="Gibbons H.S."/>
            <person name="Coyne S.R."/>
            <person name="Lo C.C."/>
            <person name="Meincke L."/>
            <person name="Munk A.C."/>
            <person name="Koroleva G.I."/>
            <person name="Rosenzweig C.N."/>
            <person name="Palacios G.F."/>
            <person name="Redden C.L."/>
            <person name="Minogue T.D."/>
            <person name="Chain P.S."/>
        </authorList>
    </citation>
    <scope>NUCLEOTIDE SEQUENCE [LARGE SCALE GENOMIC DNA]</scope>
    <source>
        <strain evidence="2">ATCC 14581 / DSM 32 / JCM 2506 / NBRC 15308 / NCIMB 9376 / NCTC 10342 / NRRL B-14308 / VKM B-512</strain>
    </source>
</reference>
<dbReference type="InterPro" id="IPR020449">
    <property type="entry name" value="Tscrpt_reg_AraC-type_HTH"/>
</dbReference>
<dbReference type="Pfam" id="PF12833">
    <property type="entry name" value="HTH_18"/>
    <property type="match status" value="1"/>
</dbReference>
<dbReference type="GO" id="GO:0003700">
    <property type="term" value="F:DNA-binding transcription factor activity"/>
    <property type="evidence" value="ECO:0007669"/>
    <property type="project" value="InterPro"/>
</dbReference>
<sequence length="238" mass="27769">MDTLREIICEKRAYSYSPHTHDHNYSQLLFPLAGALDIQASEQHLTLQEGCFYIPPRQLHTYQAKNTNECLVVDIPLKFTESAHLAQQAAFIQWDSTWKAIRYLLLDGLQKSTDRGALEDLVRYVQHYLPKKQTFKSIDYLHANFNQELNIESLAKMENYHPAYFSAWFKQKTSYSPQSYVARIRLNKAKELLKESSYSITYIAHEVGYHSLSSFTKWFAKQEGVSPTQYRSILKTDK</sequence>
<dbReference type="PATRIC" id="fig|592022.4.peg.2122"/>
<dbReference type="HOGENOM" id="CLU_000445_88_15_9"/>
<dbReference type="KEGG" id="bmeg:BG04_4582"/>
<dbReference type="InterPro" id="IPR018062">
    <property type="entry name" value="HTH_AraC-typ_CS"/>
</dbReference>
<dbReference type="InterPro" id="IPR014710">
    <property type="entry name" value="RmlC-like_jellyroll"/>
</dbReference>
<dbReference type="PROSITE" id="PS00041">
    <property type="entry name" value="HTH_ARAC_FAMILY_1"/>
    <property type="match status" value="1"/>
</dbReference>